<dbReference type="AlphaFoldDB" id="A0A1E3FWD2"/>
<keyword evidence="6" id="KW-1185">Reference proteome</keyword>
<dbReference type="EMBL" id="JAGEMX010000005">
    <property type="protein sequence ID" value="MBO1831062.1"/>
    <property type="molecule type" value="Genomic_DNA"/>
</dbReference>
<dbReference type="OrthoDB" id="9152922at2"/>
<evidence type="ECO:0000313" key="5">
    <source>
        <dbReference type="Proteomes" id="UP000611459"/>
    </source>
</evidence>
<protein>
    <submittedName>
        <fullName evidence="2">DUF3331 domain-containing protein</fullName>
    </submittedName>
</protein>
<dbReference type="Proteomes" id="UP000611459">
    <property type="component" value="Unassembled WGS sequence"/>
</dbReference>
<evidence type="ECO:0000313" key="6">
    <source>
        <dbReference type="Proteomes" id="UP000664048"/>
    </source>
</evidence>
<accession>A0A1E3FWD2</accession>
<reference evidence="3 6" key="2">
    <citation type="submission" date="2021-03" db="EMBL/GenBank/DDBJ databases">
        <title>Clinical course, treatment and visual outcome of an outbreak of Burkholderia contaminans endophthalmitis following cataract surgery.</title>
        <authorList>
            <person name="Lind C."/>
            <person name="Olsen K."/>
            <person name="Angelsen N.K."/>
            <person name="Krefting E.A."/>
            <person name="Fossen K."/>
            <person name="Gravningen K."/>
            <person name="Depoorter E."/>
            <person name="Vandamme P."/>
            <person name="Bertelsen G."/>
        </authorList>
    </citation>
    <scope>NUCLEOTIDE SEQUENCE [LARGE SCALE GENOMIC DNA]</scope>
    <source>
        <strain evidence="3 6">51242556</strain>
    </source>
</reference>
<dbReference type="EMBL" id="JAENIB010000005">
    <property type="protein sequence ID" value="MBK1931274.1"/>
    <property type="molecule type" value="Genomic_DNA"/>
</dbReference>
<organism evidence="2 5">
    <name type="scientific">Burkholderia contaminans</name>
    <dbReference type="NCBI Taxonomy" id="488447"/>
    <lineage>
        <taxon>Bacteria</taxon>
        <taxon>Pseudomonadati</taxon>
        <taxon>Pseudomonadota</taxon>
        <taxon>Betaproteobacteria</taxon>
        <taxon>Burkholderiales</taxon>
        <taxon>Burkholderiaceae</taxon>
        <taxon>Burkholderia</taxon>
        <taxon>Burkholderia cepacia complex</taxon>
    </lineage>
</organism>
<dbReference type="EMBL" id="CP090642">
    <property type="protein sequence ID" value="WFN22191.1"/>
    <property type="molecule type" value="Genomic_DNA"/>
</dbReference>
<evidence type="ECO:0000313" key="3">
    <source>
        <dbReference type="EMBL" id="MBO1831062.1"/>
    </source>
</evidence>
<proteinExistence type="predicted"/>
<feature type="region of interest" description="Disordered" evidence="1">
    <location>
        <begin position="28"/>
        <end position="55"/>
    </location>
</feature>
<name>A0A1E3FWD2_9BURK</name>
<dbReference type="RefSeq" id="WP_039362684.1">
    <property type="nucleotide sequence ID" value="NZ_AP018359.1"/>
</dbReference>
<feature type="compositionally biased region" description="Basic and acidic residues" evidence="1">
    <location>
        <begin position="31"/>
        <end position="43"/>
    </location>
</feature>
<evidence type="ECO:0000313" key="4">
    <source>
        <dbReference type="EMBL" id="WFN22191.1"/>
    </source>
</evidence>
<evidence type="ECO:0000313" key="7">
    <source>
        <dbReference type="Proteomes" id="UP001220209"/>
    </source>
</evidence>
<dbReference type="Proteomes" id="UP000664048">
    <property type="component" value="Unassembled WGS sequence"/>
</dbReference>
<gene>
    <name evidence="3" type="ORF">J4M89_16945</name>
    <name evidence="2" type="ORF">JIN94_15405</name>
    <name evidence="4" type="ORF">LXE91_36470</name>
</gene>
<dbReference type="InterPro" id="IPR021769">
    <property type="entry name" value="DUF3331"/>
</dbReference>
<reference evidence="2" key="1">
    <citation type="submission" date="2021-01" db="EMBL/GenBank/DDBJ databases">
        <title>Outbreak of Burkholderia contaminns endophthalmitis traced to a clinical ventilation system.</title>
        <authorList>
            <person name="Lipuma J."/>
            <person name="Spilker T."/>
            <person name="Kratholm J."/>
        </authorList>
    </citation>
    <scope>NUCLEOTIDE SEQUENCE</scope>
    <source>
        <strain evidence="2">HI4954</strain>
    </source>
</reference>
<evidence type="ECO:0000256" key="1">
    <source>
        <dbReference type="SAM" id="MobiDB-lite"/>
    </source>
</evidence>
<sequence>MDAFNRWEHMITSLGPSSMAVVRSMPMPRARQADGPRRGHRGDAPTPSSGDNRRRCAIVTAERQTDSSMLVSWSDPTHCRYDEQRWISAKARGLGRCALTGMPIRVGDAIYKPQWRGAKRPANCREMILASALDVFAARQSRP</sequence>
<dbReference type="Pfam" id="PF11811">
    <property type="entry name" value="DUF3331"/>
    <property type="match status" value="1"/>
</dbReference>
<dbReference type="GeneID" id="93194744"/>
<reference evidence="4 7" key="3">
    <citation type="submission" date="2021-12" db="EMBL/GenBank/DDBJ databases">
        <title>Genomic and phenotypic characterization of three Burkholderia contaminans isolates recovered from different sources.</title>
        <authorList>
            <person name="Lopez De Volder A."/>
            <person name="Fan Y."/>
            <person name="Nunvar J."/>
            <person name="Herrera T."/>
            <person name="Timp W."/>
            <person name="Degrossi J."/>
        </authorList>
    </citation>
    <scope>NUCLEOTIDE SEQUENCE [LARGE SCALE GENOMIC DNA]</scope>
    <source>
        <strain evidence="4 7">LMG 23361</strain>
    </source>
</reference>
<dbReference type="Proteomes" id="UP001220209">
    <property type="component" value="Chromosome 3"/>
</dbReference>
<evidence type="ECO:0000313" key="2">
    <source>
        <dbReference type="EMBL" id="MBK1931274.1"/>
    </source>
</evidence>